<sequence>METEKRMMDYHWRCMCAHPSKQWPIETDDSTHSQKSPPLMPGTGSEALIRWGIWSQGEREAEIGGNDQQRALWLYNSMALRLEWLCPTPRRPPSGCLEIFRRFEIGTSRQSIIDNHVIDIKTPSGERTMLIRHAVDLRGQTIIQ</sequence>
<gene>
    <name evidence="1" type="ORF">ACO22_04522</name>
</gene>
<comment type="caution">
    <text evidence="1">The sequence shown here is derived from an EMBL/GenBank/DDBJ whole genome shotgun (WGS) entry which is preliminary data.</text>
</comment>
<dbReference type="EMBL" id="LZYO01000181">
    <property type="protein sequence ID" value="ODH26596.1"/>
    <property type="molecule type" value="Genomic_DNA"/>
</dbReference>
<reference evidence="1 2" key="1">
    <citation type="submission" date="2016-06" db="EMBL/GenBank/DDBJ databases">
        <authorList>
            <person name="Kjaerup R.B."/>
            <person name="Dalgaard T.S."/>
            <person name="Juul-Madsen H.R."/>
        </authorList>
    </citation>
    <scope>NUCLEOTIDE SEQUENCE [LARGE SCALE GENOMIC DNA]</scope>
    <source>
        <strain evidence="1 2">Pb300</strain>
    </source>
</reference>
<dbReference type="AlphaFoldDB" id="A0A1D2JCV8"/>
<organism evidence="1 2">
    <name type="scientific">Paracoccidioides brasiliensis</name>
    <dbReference type="NCBI Taxonomy" id="121759"/>
    <lineage>
        <taxon>Eukaryota</taxon>
        <taxon>Fungi</taxon>
        <taxon>Dikarya</taxon>
        <taxon>Ascomycota</taxon>
        <taxon>Pezizomycotina</taxon>
        <taxon>Eurotiomycetes</taxon>
        <taxon>Eurotiomycetidae</taxon>
        <taxon>Onygenales</taxon>
        <taxon>Ajellomycetaceae</taxon>
        <taxon>Paracoccidioides</taxon>
    </lineage>
</organism>
<dbReference type="Proteomes" id="UP000242814">
    <property type="component" value="Unassembled WGS sequence"/>
</dbReference>
<evidence type="ECO:0000313" key="2">
    <source>
        <dbReference type="Proteomes" id="UP000242814"/>
    </source>
</evidence>
<protein>
    <submittedName>
        <fullName evidence="1">Uncharacterized protein</fullName>
    </submittedName>
</protein>
<name>A0A1D2JCV8_PARBR</name>
<accession>A0A1D2JCV8</accession>
<proteinExistence type="predicted"/>
<evidence type="ECO:0000313" key="1">
    <source>
        <dbReference type="EMBL" id="ODH26596.1"/>
    </source>
</evidence>